<comment type="caution">
    <text evidence="1">The sequence shown here is derived from an EMBL/GenBank/DDBJ whole genome shotgun (WGS) entry which is preliminary data.</text>
</comment>
<gene>
    <name evidence="1" type="ORF">F964_03975</name>
</gene>
<keyword evidence="2" id="KW-1185">Reference proteome</keyword>
<dbReference type="eggNOG" id="ENOG5031RIF">
    <property type="taxonomic scope" value="Bacteria"/>
</dbReference>
<proteinExistence type="predicted"/>
<evidence type="ECO:0000313" key="2">
    <source>
        <dbReference type="Proteomes" id="UP000013148"/>
    </source>
</evidence>
<reference evidence="1 2" key="1">
    <citation type="submission" date="2013-02" db="EMBL/GenBank/DDBJ databases">
        <title>The Genome Sequence of Acinetobacter guillouiae NIPH 991.</title>
        <authorList>
            <consortium name="The Broad Institute Genome Sequencing Platform"/>
            <consortium name="The Broad Institute Genome Sequencing Center for Infectious Disease"/>
            <person name="Cerqueira G."/>
            <person name="Feldgarden M."/>
            <person name="Courvalin P."/>
            <person name="Perichon B."/>
            <person name="Grillot-Courvalin C."/>
            <person name="Clermont D."/>
            <person name="Rocha E."/>
            <person name="Yoon E.-J."/>
            <person name="Nemec A."/>
            <person name="Walker B."/>
            <person name="Young S.K."/>
            <person name="Zeng Q."/>
            <person name="Gargeya S."/>
            <person name="Fitzgerald M."/>
            <person name="Haas B."/>
            <person name="Abouelleil A."/>
            <person name="Alvarado L."/>
            <person name="Arachchi H.M."/>
            <person name="Berlin A.M."/>
            <person name="Chapman S.B."/>
            <person name="Dewar J."/>
            <person name="Goldberg J."/>
            <person name="Griggs A."/>
            <person name="Gujja S."/>
            <person name="Hansen M."/>
            <person name="Howarth C."/>
            <person name="Imamovic A."/>
            <person name="Larimer J."/>
            <person name="McCowan C."/>
            <person name="Murphy C."/>
            <person name="Neiman D."/>
            <person name="Pearson M."/>
            <person name="Priest M."/>
            <person name="Roberts A."/>
            <person name="Saif S."/>
            <person name="Shea T."/>
            <person name="Sisk P."/>
            <person name="Sykes S."/>
            <person name="Wortman J."/>
            <person name="Nusbaum C."/>
            <person name="Birren B."/>
        </authorList>
    </citation>
    <scope>NUCLEOTIDE SEQUENCE [LARGE SCALE GENOMIC DNA]</scope>
    <source>
        <strain evidence="1 2">NIPH 991</strain>
    </source>
</reference>
<name>N8Y6K4_ACIGI</name>
<dbReference type="EMBL" id="APPJ01000014">
    <property type="protein sequence ID" value="ENV15253.1"/>
    <property type="molecule type" value="Genomic_DNA"/>
</dbReference>
<accession>N8Y6K4</accession>
<dbReference type="Proteomes" id="UP000013148">
    <property type="component" value="Unassembled WGS sequence"/>
</dbReference>
<dbReference type="HOGENOM" id="CLU_2366496_0_0_6"/>
<evidence type="ECO:0000313" key="1">
    <source>
        <dbReference type="EMBL" id="ENV15253.1"/>
    </source>
</evidence>
<dbReference type="InterPro" id="IPR019701">
    <property type="entry name" value="Phage_P22_NinX"/>
</dbReference>
<protein>
    <recommendedName>
        <fullName evidence="3">DUF2591 domain-containing protein</fullName>
    </recommendedName>
</protein>
<dbReference type="Pfam" id="PF10765">
    <property type="entry name" value="Phage_P22_NinX"/>
    <property type="match status" value="1"/>
</dbReference>
<evidence type="ECO:0008006" key="3">
    <source>
        <dbReference type="Google" id="ProtNLM"/>
    </source>
</evidence>
<sequence>MIQISQLTTEQLPHALMLAMRHKTTPTIDWELCGNILEHEKISLVFFGTHWVAMEINPFGNHTKATQKSVSALDAVIKCYIQIKLGDVIDLKINK</sequence>
<organism evidence="1 2">
    <name type="scientific">Acinetobacter guillouiae NIPH 991</name>
    <dbReference type="NCBI Taxonomy" id="1217656"/>
    <lineage>
        <taxon>Bacteria</taxon>
        <taxon>Pseudomonadati</taxon>
        <taxon>Pseudomonadota</taxon>
        <taxon>Gammaproteobacteria</taxon>
        <taxon>Moraxellales</taxon>
        <taxon>Moraxellaceae</taxon>
        <taxon>Acinetobacter</taxon>
    </lineage>
</organism>
<dbReference type="AlphaFoldDB" id="N8Y6K4"/>